<dbReference type="AlphaFoldDB" id="A0AAV7N5R9"/>
<protein>
    <recommendedName>
        <fullName evidence="4">Basic proline-rich protein-like</fullName>
    </recommendedName>
</protein>
<proteinExistence type="predicted"/>
<feature type="compositionally biased region" description="Low complexity" evidence="1">
    <location>
        <begin position="72"/>
        <end position="81"/>
    </location>
</feature>
<evidence type="ECO:0000256" key="1">
    <source>
        <dbReference type="SAM" id="MobiDB-lite"/>
    </source>
</evidence>
<accession>A0AAV7N5R9</accession>
<evidence type="ECO:0000313" key="2">
    <source>
        <dbReference type="EMBL" id="KAJ1110662.1"/>
    </source>
</evidence>
<sequence length="254" mass="26367">MTADGARRFPVVSPHKGQSVLNLGHPERSKSRHRHPGAPGQQTPGLRSCVLQGGAPKVDSSPGSSGGPPSPRLSVVRSPSVRGHRAPPPEQKADPPPAGAPSRRSSLHPPFRVGPHSRPEPGAAYRSIWGCGRNPAANHVGPGPHRGVRVRRRPPPGPQPHSSRSGRVGRSPAMHQHGKPPGTARLGPTHRPGRGLLAAPNSPSHSGARSRGGKTAPPRSPRPQQSSHSALDTGPPASARPGTDLKSAPPEPVH</sequence>
<reference evidence="2" key="1">
    <citation type="journal article" date="2022" name="bioRxiv">
        <title>Sequencing and chromosome-scale assembly of the giantPleurodeles waltlgenome.</title>
        <authorList>
            <person name="Brown T."/>
            <person name="Elewa A."/>
            <person name="Iarovenko S."/>
            <person name="Subramanian E."/>
            <person name="Araus A.J."/>
            <person name="Petzold A."/>
            <person name="Susuki M."/>
            <person name="Suzuki K.-i.T."/>
            <person name="Hayashi T."/>
            <person name="Toyoda A."/>
            <person name="Oliveira C."/>
            <person name="Osipova E."/>
            <person name="Leigh N.D."/>
            <person name="Simon A."/>
            <person name="Yun M.H."/>
        </authorList>
    </citation>
    <scope>NUCLEOTIDE SEQUENCE</scope>
    <source>
        <strain evidence="2">20211129_DDA</strain>
        <tissue evidence="2">Liver</tissue>
    </source>
</reference>
<comment type="caution">
    <text evidence="2">The sequence shown here is derived from an EMBL/GenBank/DDBJ whole genome shotgun (WGS) entry which is preliminary data.</text>
</comment>
<evidence type="ECO:0000313" key="3">
    <source>
        <dbReference type="Proteomes" id="UP001066276"/>
    </source>
</evidence>
<gene>
    <name evidence="2" type="ORF">NDU88_008010</name>
</gene>
<feature type="compositionally biased region" description="Pro residues" evidence="1">
    <location>
        <begin position="86"/>
        <end position="99"/>
    </location>
</feature>
<feature type="region of interest" description="Disordered" evidence="1">
    <location>
        <begin position="1"/>
        <end position="254"/>
    </location>
</feature>
<dbReference type="Proteomes" id="UP001066276">
    <property type="component" value="Chromosome 9"/>
</dbReference>
<name>A0AAV7N5R9_PLEWA</name>
<evidence type="ECO:0008006" key="4">
    <source>
        <dbReference type="Google" id="ProtNLM"/>
    </source>
</evidence>
<organism evidence="2 3">
    <name type="scientific">Pleurodeles waltl</name>
    <name type="common">Iberian ribbed newt</name>
    <dbReference type="NCBI Taxonomy" id="8319"/>
    <lineage>
        <taxon>Eukaryota</taxon>
        <taxon>Metazoa</taxon>
        <taxon>Chordata</taxon>
        <taxon>Craniata</taxon>
        <taxon>Vertebrata</taxon>
        <taxon>Euteleostomi</taxon>
        <taxon>Amphibia</taxon>
        <taxon>Batrachia</taxon>
        <taxon>Caudata</taxon>
        <taxon>Salamandroidea</taxon>
        <taxon>Salamandridae</taxon>
        <taxon>Pleurodelinae</taxon>
        <taxon>Pleurodeles</taxon>
    </lineage>
</organism>
<keyword evidence="3" id="KW-1185">Reference proteome</keyword>
<dbReference type="EMBL" id="JANPWB010000013">
    <property type="protein sequence ID" value="KAJ1110662.1"/>
    <property type="molecule type" value="Genomic_DNA"/>
</dbReference>